<dbReference type="SMART" id="SM00534">
    <property type="entry name" value="MUTSac"/>
    <property type="match status" value="1"/>
</dbReference>
<dbReference type="GO" id="GO:0030983">
    <property type="term" value="F:mismatched DNA binding"/>
    <property type="evidence" value="ECO:0007669"/>
    <property type="project" value="InterPro"/>
</dbReference>
<comment type="caution">
    <text evidence="6">The sequence shown here is derived from an EMBL/GenBank/DDBJ whole genome shotgun (WGS) entry which is preliminary data.</text>
</comment>
<dbReference type="PANTHER" id="PTHR11361:SF99">
    <property type="entry name" value="DNA MISMATCH REPAIR PROTEIN"/>
    <property type="match status" value="1"/>
</dbReference>
<dbReference type="GO" id="GO:0140664">
    <property type="term" value="F:ATP-dependent DNA damage sensor activity"/>
    <property type="evidence" value="ECO:0007669"/>
    <property type="project" value="InterPro"/>
</dbReference>
<name>A0A7K1ST95_9SPHI</name>
<evidence type="ECO:0000256" key="1">
    <source>
        <dbReference type="ARBA" id="ARBA00022741"/>
    </source>
</evidence>
<dbReference type="GO" id="GO:0006298">
    <property type="term" value="P:mismatch repair"/>
    <property type="evidence" value="ECO:0007669"/>
    <property type="project" value="InterPro"/>
</dbReference>
<dbReference type="InterPro" id="IPR027417">
    <property type="entry name" value="P-loop_NTPase"/>
</dbReference>
<keyword evidence="4" id="KW-0472">Membrane</keyword>
<proteinExistence type="predicted"/>
<evidence type="ECO:0000259" key="5">
    <source>
        <dbReference type="SMART" id="SM00534"/>
    </source>
</evidence>
<dbReference type="PANTHER" id="PTHR11361">
    <property type="entry name" value="DNA MISMATCH REPAIR PROTEIN MUTS FAMILY MEMBER"/>
    <property type="match status" value="1"/>
</dbReference>
<accession>A0A7K1ST95</accession>
<keyword evidence="4" id="KW-1133">Transmembrane helix</keyword>
<dbReference type="InterPro" id="IPR000432">
    <property type="entry name" value="DNA_mismatch_repair_MutS_C"/>
</dbReference>
<evidence type="ECO:0000313" key="7">
    <source>
        <dbReference type="Proteomes" id="UP000462014"/>
    </source>
</evidence>
<dbReference type="Pfam" id="PF00488">
    <property type="entry name" value="MutS_V"/>
    <property type="match status" value="1"/>
</dbReference>
<dbReference type="Gene3D" id="1.10.1420.10">
    <property type="match status" value="1"/>
</dbReference>
<dbReference type="SUPFAM" id="SSF48334">
    <property type="entry name" value="DNA repair protein MutS, domain III"/>
    <property type="match status" value="1"/>
</dbReference>
<keyword evidence="2" id="KW-0067">ATP-binding</keyword>
<organism evidence="6 7">
    <name type="scientific">Mucilaginibacter arboris</name>
    <dbReference type="NCBI Taxonomy" id="2682090"/>
    <lineage>
        <taxon>Bacteria</taxon>
        <taxon>Pseudomonadati</taxon>
        <taxon>Bacteroidota</taxon>
        <taxon>Sphingobacteriia</taxon>
        <taxon>Sphingobacteriales</taxon>
        <taxon>Sphingobacteriaceae</taxon>
        <taxon>Mucilaginibacter</taxon>
    </lineage>
</organism>
<dbReference type="SUPFAM" id="SSF52540">
    <property type="entry name" value="P-loop containing nucleoside triphosphate hydrolases"/>
    <property type="match status" value="1"/>
</dbReference>
<keyword evidence="4" id="KW-0812">Transmembrane</keyword>
<dbReference type="InterPro" id="IPR036187">
    <property type="entry name" value="DNA_mismatch_repair_MutS_sf"/>
</dbReference>
<evidence type="ECO:0000256" key="4">
    <source>
        <dbReference type="SAM" id="Phobius"/>
    </source>
</evidence>
<dbReference type="AlphaFoldDB" id="A0A7K1ST95"/>
<dbReference type="Gene3D" id="3.40.50.300">
    <property type="entry name" value="P-loop containing nucleotide triphosphate hydrolases"/>
    <property type="match status" value="1"/>
</dbReference>
<evidence type="ECO:0000313" key="6">
    <source>
        <dbReference type="EMBL" id="MVN20533.1"/>
    </source>
</evidence>
<feature type="transmembrane region" description="Helical" evidence="4">
    <location>
        <begin position="223"/>
        <end position="255"/>
    </location>
</feature>
<gene>
    <name evidence="6" type="ORF">GO621_03170</name>
</gene>
<dbReference type="GO" id="GO:0005524">
    <property type="term" value="F:ATP binding"/>
    <property type="evidence" value="ECO:0007669"/>
    <property type="project" value="UniProtKB-KW"/>
</dbReference>
<protein>
    <submittedName>
        <fullName evidence="6">DNA mismatch repair protein MutS</fullName>
    </submittedName>
</protein>
<dbReference type="GO" id="GO:0005829">
    <property type="term" value="C:cytosol"/>
    <property type="evidence" value="ECO:0007669"/>
    <property type="project" value="TreeGrafter"/>
</dbReference>
<sequence>MTAKEQEVLKTYTEEATSLSTKILFYKKRINQISFSRLIVFFVGIILIYILGSIKSSYALWIVSTMVTAFVQLINKQSKLQKELIFDENLLKVLSNEINHLKEAKNSYDNGSAFADGFHPYTDDLDIFGEKSLFHYVNRCNTQSGKNILADWFKNPVEKAIIESRQQAVTELQNYPSETLDFRAELIAFSGTELTTLSSSLKEGLKERLAFIHKNWLKSYVKALPFIIAALIIGAVFNGLFLKLLGLLVFVNFFFSGIYAKQVNQVYTGFSRSSNQLSAFASVLNWMEEKLWKSNYLQNLIASCGSANGQKAHNSIQSLAKILSQFDYRLNMIVGAILNFFLLWDLRCTIKLANWHQNASANVTDSFEVIAAFEALISLSTLHYNHPDWPFPTIEKDFYVEALELGHPLIVEEKRISNNFKMEQKTVDVITGSNMAGKSTFLRTLGINLVLAYSGAPVCAKSLTVSVMKLVSYMRIKDSLNESTSTFKAELDRLKMILQKTATESDVLVLIDEMLRGTNSKDKYAGSKAFIERLVKQQTAALVATHDLQIADLADEHPGLVRNFHFDIKMQNHDMFFDYKIKDGACKTFNAAILLREIGLGVE</sequence>
<keyword evidence="3" id="KW-0238">DNA-binding</keyword>
<dbReference type="Pfam" id="PF05192">
    <property type="entry name" value="MutS_III"/>
    <property type="match status" value="1"/>
</dbReference>
<feature type="transmembrane region" description="Helical" evidence="4">
    <location>
        <begin position="35"/>
        <end position="52"/>
    </location>
</feature>
<dbReference type="InterPro" id="IPR045076">
    <property type="entry name" value="MutS"/>
</dbReference>
<keyword evidence="7" id="KW-1185">Reference proteome</keyword>
<reference evidence="6 7" key="1">
    <citation type="submission" date="2019-12" db="EMBL/GenBank/DDBJ databases">
        <title>Mucilaginibacter sp. HMF7410 genome sequencing and assembly.</title>
        <authorList>
            <person name="Kang H."/>
            <person name="Cha I."/>
            <person name="Kim H."/>
            <person name="Joh K."/>
        </authorList>
    </citation>
    <scope>NUCLEOTIDE SEQUENCE [LARGE SCALE GENOMIC DNA]</scope>
    <source>
        <strain evidence="6 7">HMF7410</strain>
    </source>
</reference>
<dbReference type="Proteomes" id="UP000462014">
    <property type="component" value="Unassembled WGS sequence"/>
</dbReference>
<feature type="domain" description="DNA mismatch repair proteins mutS family" evidence="5">
    <location>
        <begin position="425"/>
        <end position="600"/>
    </location>
</feature>
<keyword evidence="1" id="KW-0547">Nucleotide-binding</keyword>
<feature type="transmembrane region" description="Helical" evidence="4">
    <location>
        <begin position="58"/>
        <end position="75"/>
    </location>
</feature>
<dbReference type="RefSeq" id="WP_157564092.1">
    <property type="nucleotide sequence ID" value="NZ_WPIK01000002.1"/>
</dbReference>
<dbReference type="EMBL" id="WPIK01000002">
    <property type="protein sequence ID" value="MVN20533.1"/>
    <property type="molecule type" value="Genomic_DNA"/>
</dbReference>
<evidence type="ECO:0000256" key="2">
    <source>
        <dbReference type="ARBA" id="ARBA00022840"/>
    </source>
</evidence>
<dbReference type="InterPro" id="IPR007696">
    <property type="entry name" value="DNA_mismatch_repair_MutS_core"/>
</dbReference>
<evidence type="ECO:0000256" key="3">
    <source>
        <dbReference type="ARBA" id="ARBA00023125"/>
    </source>
</evidence>